<keyword evidence="4" id="KW-0786">Thiamine pyrophosphate</keyword>
<proteinExistence type="predicted"/>
<dbReference type="AlphaFoldDB" id="A0AAD5MQ14"/>
<keyword evidence="3" id="KW-0560">Oxidoreductase</keyword>
<evidence type="ECO:0000313" key="6">
    <source>
        <dbReference type="EMBL" id="KAJ1362685.1"/>
    </source>
</evidence>
<dbReference type="Gene3D" id="3.40.50.920">
    <property type="match status" value="1"/>
</dbReference>
<dbReference type="PANTHER" id="PTHR43257:SF2">
    <property type="entry name" value="PYRUVATE DEHYDROGENASE E1 COMPONENT SUBUNIT BETA"/>
    <property type="match status" value="1"/>
</dbReference>
<accession>A0AAD5MQ14</accession>
<comment type="caution">
    <text evidence="6">The sequence shown here is derived from an EMBL/GenBank/DDBJ whole genome shotgun (WGS) entry which is preliminary data.</text>
</comment>
<keyword evidence="7" id="KW-1185">Reference proteome</keyword>
<organism evidence="6 7">
    <name type="scientific">Parelaphostrongylus tenuis</name>
    <name type="common">Meningeal worm</name>
    <dbReference type="NCBI Taxonomy" id="148309"/>
    <lineage>
        <taxon>Eukaryota</taxon>
        <taxon>Metazoa</taxon>
        <taxon>Ecdysozoa</taxon>
        <taxon>Nematoda</taxon>
        <taxon>Chromadorea</taxon>
        <taxon>Rhabditida</taxon>
        <taxon>Rhabditina</taxon>
        <taxon>Rhabditomorpha</taxon>
        <taxon>Strongyloidea</taxon>
        <taxon>Metastrongylidae</taxon>
        <taxon>Parelaphostrongylus</taxon>
    </lineage>
</organism>
<evidence type="ECO:0000313" key="7">
    <source>
        <dbReference type="Proteomes" id="UP001196413"/>
    </source>
</evidence>
<sequence length="190" mass="21131">MANNPIISPLIGVLLQRFEDTPKKMKSEGRWSSILKGDLLTTYKFYLKKKAIMREGSHITIVAFSKAVDASLQAAKELESLGVSAEVINLRTLRPLDFETIKNSVMKTHHLVTVEQCWPYAGIGAEICAQVTESRAWDYLDAPILRVTGVDIPMPYAQHLEELALPDASCIVATCKKSLNISEKISTNNR</sequence>
<dbReference type="PANTHER" id="PTHR43257">
    <property type="entry name" value="PYRUVATE DEHYDROGENASE E1 COMPONENT BETA SUBUNIT"/>
    <property type="match status" value="1"/>
</dbReference>
<dbReference type="EMBL" id="JAHQIW010004521">
    <property type="protein sequence ID" value="KAJ1362685.1"/>
    <property type="molecule type" value="Genomic_DNA"/>
</dbReference>
<dbReference type="Proteomes" id="UP001196413">
    <property type="component" value="Unassembled WGS sequence"/>
</dbReference>
<dbReference type="Pfam" id="PF02780">
    <property type="entry name" value="Transketolase_C"/>
    <property type="match status" value="1"/>
</dbReference>
<evidence type="ECO:0000256" key="1">
    <source>
        <dbReference type="ARBA" id="ARBA00001964"/>
    </source>
</evidence>
<dbReference type="InterPro" id="IPR033248">
    <property type="entry name" value="Transketolase_C"/>
</dbReference>
<name>A0AAD5MQ14_PARTN</name>
<gene>
    <name evidence="6" type="primary">PDHB1_3</name>
    <name evidence="6" type="ORF">KIN20_022336</name>
</gene>
<dbReference type="SUPFAM" id="SSF52922">
    <property type="entry name" value="TK C-terminal domain-like"/>
    <property type="match status" value="1"/>
</dbReference>
<keyword evidence="6" id="KW-0670">Pyruvate</keyword>
<dbReference type="InterPro" id="IPR009014">
    <property type="entry name" value="Transketo_C/PFOR_II"/>
</dbReference>
<dbReference type="FunFam" id="3.40.50.920:FF:000001">
    <property type="entry name" value="Pyruvate dehydrogenase E1 beta subunit"/>
    <property type="match status" value="1"/>
</dbReference>
<comment type="cofactor">
    <cofactor evidence="1">
        <name>thiamine diphosphate</name>
        <dbReference type="ChEBI" id="CHEBI:58937"/>
    </cofactor>
</comment>
<evidence type="ECO:0000259" key="5">
    <source>
        <dbReference type="Pfam" id="PF02780"/>
    </source>
</evidence>
<evidence type="ECO:0000256" key="2">
    <source>
        <dbReference type="ARBA" id="ARBA00016220"/>
    </source>
</evidence>
<evidence type="ECO:0000256" key="3">
    <source>
        <dbReference type="ARBA" id="ARBA00023002"/>
    </source>
</evidence>
<protein>
    <recommendedName>
        <fullName evidence="2">Pyruvate dehydrogenase E1 component subunit beta, mitochondrial</fullName>
    </recommendedName>
</protein>
<reference evidence="6" key="1">
    <citation type="submission" date="2021-06" db="EMBL/GenBank/DDBJ databases">
        <title>Parelaphostrongylus tenuis whole genome reference sequence.</title>
        <authorList>
            <person name="Garwood T.J."/>
            <person name="Larsen P.A."/>
            <person name="Fountain-Jones N.M."/>
            <person name="Garbe J.R."/>
            <person name="Macchietto M.G."/>
            <person name="Kania S.A."/>
            <person name="Gerhold R.W."/>
            <person name="Richards J.E."/>
            <person name="Wolf T.M."/>
        </authorList>
    </citation>
    <scope>NUCLEOTIDE SEQUENCE</scope>
    <source>
        <strain evidence="6">MNPRO001-30</strain>
        <tissue evidence="6">Meninges</tissue>
    </source>
</reference>
<feature type="domain" description="Transketolase C-terminal" evidence="5">
    <location>
        <begin position="51"/>
        <end position="169"/>
    </location>
</feature>
<dbReference type="GO" id="GO:0016491">
    <property type="term" value="F:oxidoreductase activity"/>
    <property type="evidence" value="ECO:0007669"/>
    <property type="project" value="UniProtKB-KW"/>
</dbReference>
<evidence type="ECO:0000256" key="4">
    <source>
        <dbReference type="ARBA" id="ARBA00023052"/>
    </source>
</evidence>